<dbReference type="Gene3D" id="2.60.520.10">
    <property type="entry name" value="Phage fibre proteins"/>
    <property type="match status" value="1"/>
</dbReference>
<organism evidence="1">
    <name type="scientific">Siphoviridae sp. ctwuP1</name>
    <dbReference type="NCBI Taxonomy" id="2827972"/>
    <lineage>
        <taxon>Viruses</taxon>
        <taxon>Duplodnaviria</taxon>
        <taxon>Heunggongvirae</taxon>
        <taxon>Uroviricota</taxon>
        <taxon>Caudoviricetes</taxon>
    </lineage>
</organism>
<reference evidence="1" key="1">
    <citation type="journal article" date="2021" name="Proc. Natl. Acad. Sci. U.S.A.">
        <title>A Catalog of Tens of Thousands of Viruses from Human Metagenomes Reveals Hidden Associations with Chronic Diseases.</title>
        <authorList>
            <person name="Tisza M.J."/>
            <person name="Buck C.B."/>
        </authorList>
    </citation>
    <scope>NUCLEOTIDE SEQUENCE</scope>
    <source>
        <strain evidence="1">CtwuP1</strain>
    </source>
</reference>
<keyword evidence="1" id="KW-0675">Receptor</keyword>
<proteinExistence type="predicted"/>
<evidence type="ECO:0000313" key="1">
    <source>
        <dbReference type="EMBL" id="DAF60352.1"/>
    </source>
</evidence>
<dbReference type="EMBL" id="BK032787">
    <property type="protein sequence ID" value="DAF60352.1"/>
    <property type="molecule type" value="Genomic_DNA"/>
</dbReference>
<protein>
    <submittedName>
        <fullName evidence="1">Receptor Binding Protein sandwich domain, phage receptor</fullName>
    </submittedName>
</protein>
<name>A0A8S5TB36_9CAUD</name>
<sequence length="385" mass="41220">MIELKTFDKSRVNPVDDGVLYNALAGESGILTGCGLTAVGGAQVQIRDGYLILCGRVCKVSQEVIYANLSTNGVQEGQLVTVIDLSNAENPIKFEVRLPKGELIQEDINAGGTIYELEIATYTADELSVKSITTTANKIGLAKEKTLAQPSGIATLDSSGKLAQMPTAADVGAIKLRWSTLINETTATPNKYNFDDYITPGDVVSVDNYASAQSIANIPEAVPGKLYVLPLRTDDQGRNDIMQEYHTATGNVWCRPRYYYSSNTWSSWSTAVRCSDPSDGNIYITFGGGMHICAASKTWSNVAITNAPNAGCYTSSRLYFSDFPKAFSYAPKCIISLSVGSNGPYWVTVDSNGPTTTHPQSITLTSTASTIVSSVTLSYIAIGVS</sequence>
<accession>A0A8S5TB36</accession>